<evidence type="ECO:0000313" key="2">
    <source>
        <dbReference type="EMBL" id="RAK00036.1"/>
    </source>
</evidence>
<comment type="caution">
    <text evidence="2">The sequence shown here is derived from an EMBL/GenBank/DDBJ whole genome shotgun (WGS) entry which is preliminary data.</text>
</comment>
<protein>
    <submittedName>
        <fullName evidence="2">Uncharacterized protein DUF4260</fullName>
    </submittedName>
</protein>
<dbReference type="OrthoDB" id="9813911at2"/>
<keyword evidence="1" id="KW-0812">Transmembrane</keyword>
<dbReference type="Pfam" id="PF14079">
    <property type="entry name" value="DUF4260"/>
    <property type="match status" value="1"/>
</dbReference>
<dbReference type="EMBL" id="QLMC01000002">
    <property type="protein sequence ID" value="RAK00036.1"/>
    <property type="molecule type" value="Genomic_DNA"/>
</dbReference>
<evidence type="ECO:0000313" key="3">
    <source>
        <dbReference type="Proteomes" id="UP000248790"/>
    </source>
</evidence>
<proteinExistence type="predicted"/>
<keyword evidence="1" id="KW-1133">Transmembrane helix</keyword>
<dbReference type="Proteomes" id="UP000248790">
    <property type="component" value="Unassembled WGS sequence"/>
</dbReference>
<reference evidence="2 3" key="1">
    <citation type="submission" date="2018-06" db="EMBL/GenBank/DDBJ databases">
        <title>Genomic Encyclopedia of Archaeal and Bacterial Type Strains, Phase II (KMG-II): from individual species to whole genera.</title>
        <authorList>
            <person name="Goeker M."/>
        </authorList>
    </citation>
    <scope>NUCLEOTIDE SEQUENCE [LARGE SCALE GENOMIC DNA]</scope>
    <source>
        <strain evidence="2 3">DSM 21851</strain>
    </source>
</reference>
<dbReference type="RefSeq" id="WP_111627815.1">
    <property type="nucleotide sequence ID" value="NZ_QLMC01000002.1"/>
</dbReference>
<dbReference type="AlphaFoldDB" id="A0A327X0Z6"/>
<feature type="transmembrane region" description="Helical" evidence="1">
    <location>
        <begin position="12"/>
        <end position="30"/>
    </location>
</feature>
<sequence>MKSLLKLEEAAQFALALVLFNQLPFAWWWFPALLLLPDLSMLGYLINPRIGAYAYNFFHHKAVAVAVGVVGFLLASQVLMLTGVMLFGHSAMDRLFGYGLKYPDGFASTHLGRIGKNTVKPTDEELRSGTHRVSSPSIS</sequence>
<dbReference type="InterPro" id="IPR025356">
    <property type="entry name" value="DUF4260"/>
</dbReference>
<keyword evidence="1" id="KW-0472">Membrane</keyword>
<gene>
    <name evidence="2" type="ORF">LX87_01733</name>
</gene>
<evidence type="ECO:0000256" key="1">
    <source>
        <dbReference type="SAM" id="Phobius"/>
    </source>
</evidence>
<organism evidence="2 3">
    <name type="scientific">Larkinella arboricola</name>
    <dbReference type="NCBI Taxonomy" id="643671"/>
    <lineage>
        <taxon>Bacteria</taxon>
        <taxon>Pseudomonadati</taxon>
        <taxon>Bacteroidota</taxon>
        <taxon>Cytophagia</taxon>
        <taxon>Cytophagales</taxon>
        <taxon>Spirosomataceae</taxon>
        <taxon>Larkinella</taxon>
    </lineage>
</organism>
<feature type="transmembrane region" description="Helical" evidence="1">
    <location>
        <begin position="62"/>
        <end position="87"/>
    </location>
</feature>
<accession>A0A327X0Z6</accession>
<keyword evidence="3" id="KW-1185">Reference proteome</keyword>
<name>A0A327X0Z6_LARAB</name>